<dbReference type="AlphaFoldDB" id="A0AAD5PQJ2"/>
<sequence length="90" mass="9449">MLPPQSSASKTDTYPVISCRGQCVESSILALGTPAALLLQQGSDERTGCKTSGYGRGGWIAGGLCRGGRHAILLGILTTKDANWEEGQQR</sequence>
<protein>
    <submittedName>
        <fullName evidence="1">Uncharacterized protein</fullName>
    </submittedName>
</protein>
<evidence type="ECO:0000313" key="1">
    <source>
        <dbReference type="EMBL" id="KAI9553244.1"/>
    </source>
</evidence>
<reference evidence="1 2" key="1">
    <citation type="submission" date="2022-05" db="EMBL/GenBank/DDBJ databases">
        <title>A multi-omics perspective on studying reproductive biology in Daphnia sinensis.</title>
        <authorList>
            <person name="Jia J."/>
        </authorList>
    </citation>
    <scope>NUCLEOTIDE SEQUENCE [LARGE SCALE GENOMIC DNA]</scope>
    <source>
        <strain evidence="1 2">WSL</strain>
    </source>
</reference>
<keyword evidence="2" id="KW-1185">Reference proteome</keyword>
<name>A0AAD5PQJ2_9CRUS</name>
<organism evidence="1 2">
    <name type="scientific">Daphnia sinensis</name>
    <dbReference type="NCBI Taxonomy" id="1820382"/>
    <lineage>
        <taxon>Eukaryota</taxon>
        <taxon>Metazoa</taxon>
        <taxon>Ecdysozoa</taxon>
        <taxon>Arthropoda</taxon>
        <taxon>Crustacea</taxon>
        <taxon>Branchiopoda</taxon>
        <taxon>Diplostraca</taxon>
        <taxon>Cladocera</taxon>
        <taxon>Anomopoda</taxon>
        <taxon>Daphniidae</taxon>
        <taxon>Daphnia</taxon>
        <taxon>Daphnia similis group</taxon>
    </lineage>
</organism>
<gene>
    <name evidence="1" type="ORF">GHT06_021140</name>
</gene>
<dbReference type="Proteomes" id="UP000820818">
    <property type="component" value="Linkage Group LG9"/>
</dbReference>
<evidence type="ECO:0000313" key="2">
    <source>
        <dbReference type="Proteomes" id="UP000820818"/>
    </source>
</evidence>
<comment type="caution">
    <text evidence="1">The sequence shown here is derived from an EMBL/GenBank/DDBJ whole genome shotgun (WGS) entry which is preliminary data.</text>
</comment>
<proteinExistence type="predicted"/>
<accession>A0AAD5PQJ2</accession>
<dbReference type="EMBL" id="WJBH02000009">
    <property type="protein sequence ID" value="KAI9553244.1"/>
    <property type="molecule type" value="Genomic_DNA"/>
</dbReference>